<dbReference type="RefSeq" id="WP_134171948.1">
    <property type="nucleotide sequence ID" value="NZ_SODI01000001.1"/>
</dbReference>
<evidence type="ECO:0000259" key="1">
    <source>
        <dbReference type="Pfam" id="PF03235"/>
    </source>
</evidence>
<organism evidence="2 3">
    <name type="scientific">Cryobacterium psychrophilum</name>
    <dbReference type="NCBI Taxonomy" id="41988"/>
    <lineage>
        <taxon>Bacteria</taxon>
        <taxon>Bacillati</taxon>
        <taxon>Actinomycetota</taxon>
        <taxon>Actinomycetes</taxon>
        <taxon>Micrococcales</taxon>
        <taxon>Microbacteriaceae</taxon>
        <taxon>Cryobacterium</taxon>
    </lineage>
</organism>
<dbReference type="AlphaFoldDB" id="A0A4Y8KMP4"/>
<dbReference type="InterPro" id="IPR004919">
    <property type="entry name" value="GmrSD_N"/>
</dbReference>
<evidence type="ECO:0000313" key="3">
    <source>
        <dbReference type="Proteomes" id="UP000298218"/>
    </source>
</evidence>
<dbReference type="Pfam" id="PF03235">
    <property type="entry name" value="GmrSD_N"/>
    <property type="match status" value="1"/>
</dbReference>
<accession>A0A4Y8KMP4</accession>
<keyword evidence="3" id="KW-1185">Reference proteome</keyword>
<comment type="caution">
    <text evidence="2">The sequence shown here is derived from an EMBL/GenBank/DDBJ whole genome shotgun (WGS) entry which is preliminary data.</text>
</comment>
<dbReference type="Proteomes" id="UP000298218">
    <property type="component" value="Unassembled WGS sequence"/>
</dbReference>
<sequence length="702" mass="79161">MNAIFKTVSWQVGSLVSSVENGTIQLPDLQRPFVWPATKVRDLFDSMYRGYPVGELMFWDVSALGETRSISGKDNMGAAHQIVDGQQRLTSLYAAIKGQKVRDENYRPKEITISFNPFTERFEVRTPAYAKSADWVEDISTCFTSPLAAHRAFVRRYTASGKDLNEEMDDQLADVFVRLHGLQNYLFDVVHIQKEVGKRTVADIFVRINSEGVSLKAYDYILTWLSVFWPDGREEIEDFARNSRLHPAHASEVSGQRVAWTAKNPYLDVETGHVIRALVAIGQNRAKLADAYNALQAKDRVTGMVDAERQQRELQLLSNALPTVLNPLHWQEFIRSIQTAGFRSRRGITSSTNIVSTYVFFLLGRTRYGVDLQTLRTLVGRWLFMSQLTARYTGSGESQLQKDLDRFAELRPNDSVGFIRIADEVIANELTPDFWAYRVPDALVTSSMSLSPAYQCYLAALNILDADMFMLRMSVRDWMDPSLPSVKGVEGHHLFPRSYQEKVLGITDLKRINQASNFAPTDWDTNILISDRNPSEYWPQLVADRGADAGWLAKQQYWHALPENWESLGYDDFLQQRRRLIATVIRDAFARLSEGKGANILLPAIVEDIDVVAEPTLAELVERSLLSAGDNLDPVDPAWEVDATISDDGTLVIDGVHVFDSLDEAAYHVGVTNMSGLEFWALETENGLVPLTDIVQNAEVFV</sequence>
<evidence type="ECO:0000313" key="2">
    <source>
        <dbReference type="EMBL" id="TFD76882.1"/>
    </source>
</evidence>
<gene>
    <name evidence="2" type="ORF">E3T53_12730</name>
</gene>
<feature type="domain" description="GmrSD restriction endonucleases N-terminal" evidence="1">
    <location>
        <begin position="13"/>
        <end position="225"/>
    </location>
</feature>
<protein>
    <submittedName>
        <fullName evidence="2">DUF262 domain-containing protein</fullName>
    </submittedName>
</protein>
<dbReference type="OrthoDB" id="9787127at2"/>
<dbReference type="PANTHER" id="PTHR37292:SF2">
    <property type="entry name" value="DUF262 DOMAIN-CONTAINING PROTEIN"/>
    <property type="match status" value="1"/>
</dbReference>
<reference evidence="2 3" key="1">
    <citation type="submission" date="2019-03" db="EMBL/GenBank/DDBJ databases">
        <title>Genomics of glacier-inhabiting Cryobacterium strains.</title>
        <authorList>
            <person name="Liu Q."/>
            <person name="Xin Y.-H."/>
        </authorList>
    </citation>
    <scope>NUCLEOTIDE SEQUENCE [LARGE SCALE GENOMIC DNA]</scope>
    <source>
        <strain evidence="2 3">CGMCC 1.4292</strain>
    </source>
</reference>
<name>A0A4Y8KMP4_9MICO</name>
<proteinExistence type="predicted"/>
<dbReference type="PANTHER" id="PTHR37292">
    <property type="entry name" value="VNG6097C"/>
    <property type="match status" value="1"/>
</dbReference>
<dbReference type="EMBL" id="SOHQ01000033">
    <property type="protein sequence ID" value="TFD76882.1"/>
    <property type="molecule type" value="Genomic_DNA"/>
</dbReference>